<accession>A0A0C3E360</accession>
<dbReference type="AlphaFoldDB" id="A0A0C3E360"/>
<evidence type="ECO:0000256" key="3">
    <source>
        <dbReference type="ARBA" id="ARBA00022691"/>
    </source>
</evidence>
<dbReference type="PANTHER" id="PTHR35897:SF1">
    <property type="entry name" value="METHYLTRANSFERASE AUSD"/>
    <property type="match status" value="1"/>
</dbReference>
<dbReference type="InterPro" id="IPR051654">
    <property type="entry name" value="Meroterpenoid_MTases"/>
</dbReference>
<dbReference type="InterPro" id="IPR029063">
    <property type="entry name" value="SAM-dependent_MTases_sf"/>
</dbReference>
<dbReference type="InParanoid" id="A0A0C3E360"/>
<reference evidence="5 6" key="1">
    <citation type="submission" date="2014-04" db="EMBL/GenBank/DDBJ databases">
        <authorList>
            <consortium name="DOE Joint Genome Institute"/>
            <person name="Kuo A."/>
            <person name="Martino E."/>
            <person name="Perotto S."/>
            <person name="Kohler A."/>
            <person name="Nagy L.G."/>
            <person name="Floudas D."/>
            <person name="Copeland A."/>
            <person name="Barry K.W."/>
            <person name="Cichocki N."/>
            <person name="Veneault-Fourrey C."/>
            <person name="LaButti K."/>
            <person name="Lindquist E.A."/>
            <person name="Lipzen A."/>
            <person name="Lundell T."/>
            <person name="Morin E."/>
            <person name="Murat C."/>
            <person name="Sun H."/>
            <person name="Tunlid A."/>
            <person name="Henrissat B."/>
            <person name="Grigoriev I.V."/>
            <person name="Hibbett D.S."/>
            <person name="Martin F."/>
            <person name="Nordberg H.P."/>
            <person name="Cantor M.N."/>
            <person name="Hua S.X."/>
        </authorList>
    </citation>
    <scope>NUCLEOTIDE SEQUENCE [LARGE SCALE GENOMIC DNA]</scope>
    <source>
        <strain evidence="5 6">Zn</strain>
    </source>
</reference>
<sequence length="271" mass="30680">MGSRDKRVGWYTATLDNVSDVQRDLLEHYSKIPAERVIPHILEIRDRAWEIHPYPCVGELRFIDLSLCRMPSYSVVLERLKAGGSLLDIGCCFAQDIRKLVHDGAPADHLWGAELLPDFIKLGYELFRDRETLSAHFLTADIFDVDGPLKQLTNSLDAIHIGLFLHLFDWNGQKKACETIVGLLKNEPGVLVLGQQVGSLMPGQVPKGSGSNMYKHDATTFEKMWKEVGEATGTEWEVRASLDTGLGIEKHKRKWDDPSTRRLTFEVKRLK</sequence>
<dbReference type="OrthoDB" id="2094832at2759"/>
<evidence type="ECO:0000256" key="1">
    <source>
        <dbReference type="ARBA" id="ARBA00005179"/>
    </source>
</evidence>
<evidence type="ECO:0008006" key="7">
    <source>
        <dbReference type="Google" id="ProtNLM"/>
    </source>
</evidence>
<dbReference type="GO" id="GO:0016740">
    <property type="term" value="F:transferase activity"/>
    <property type="evidence" value="ECO:0007669"/>
    <property type="project" value="UniProtKB-KW"/>
</dbReference>
<organism evidence="5 6">
    <name type="scientific">Oidiodendron maius (strain Zn)</name>
    <dbReference type="NCBI Taxonomy" id="913774"/>
    <lineage>
        <taxon>Eukaryota</taxon>
        <taxon>Fungi</taxon>
        <taxon>Dikarya</taxon>
        <taxon>Ascomycota</taxon>
        <taxon>Pezizomycotina</taxon>
        <taxon>Leotiomycetes</taxon>
        <taxon>Leotiomycetes incertae sedis</taxon>
        <taxon>Myxotrichaceae</taxon>
        <taxon>Oidiodendron</taxon>
    </lineage>
</organism>
<gene>
    <name evidence="5" type="ORF">OIDMADRAFT_153369</name>
</gene>
<comment type="similarity">
    <text evidence="4">Belongs to the class I-like SAM-binding methyltransferase superfamily.</text>
</comment>
<dbReference type="Gene3D" id="3.40.50.150">
    <property type="entry name" value="Vaccinia Virus protein VP39"/>
    <property type="match status" value="1"/>
</dbReference>
<evidence type="ECO:0000256" key="2">
    <source>
        <dbReference type="ARBA" id="ARBA00022679"/>
    </source>
</evidence>
<evidence type="ECO:0000313" key="6">
    <source>
        <dbReference type="Proteomes" id="UP000054321"/>
    </source>
</evidence>
<proteinExistence type="inferred from homology"/>
<comment type="pathway">
    <text evidence="1">Secondary metabolite biosynthesis.</text>
</comment>
<name>A0A0C3E360_OIDMZ</name>
<dbReference type="SUPFAM" id="SSF53335">
    <property type="entry name" value="S-adenosyl-L-methionine-dependent methyltransferases"/>
    <property type="match status" value="1"/>
</dbReference>
<dbReference type="EMBL" id="KN832870">
    <property type="protein sequence ID" value="KIN08783.1"/>
    <property type="molecule type" value="Genomic_DNA"/>
</dbReference>
<reference evidence="6" key="2">
    <citation type="submission" date="2015-01" db="EMBL/GenBank/DDBJ databases">
        <title>Evolutionary Origins and Diversification of the Mycorrhizal Mutualists.</title>
        <authorList>
            <consortium name="DOE Joint Genome Institute"/>
            <consortium name="Mycorrhizal Genomics Consortium"/>
            <person name="Kohler A."/>
            <person name="Kuo A."/>
            <person name="Nagy L.G."/>
            <person name="Floudas D."/>
            <person name="Copeland A."/>
            <person name="Barry K.W."/>
            <person name="Cichocki N."/>
            <person name="Veneault-Fourrey C."/>
            <person name="LaButti K."/>
            <person name="Lindquist E.A."/>
            <person name="Lipzen A."/>
            <person name="Lundell T."/>
            <person name="Morin E."/>
            <person name="Murat C."/>
            <person name="Riley R."/>
            <person name="Ohm R."/>
            <person name="Sun H."/>
            <person name="Tunlid A."/>
            <person name="Henrissat B."/>
            <person name="Grigoriev I.V."/>
            <person name="Hibbett D.S."/>
            <person name="Martin F."/>
        </authorList>
    </citation>
    <scope>NUCLEOTIDE SEQUENCE [LARGE SCALE GENOMIC DNA]</scope>
    <source>
        <strain evidence="6">Zn</strain>
    </source>
</reference>
<dbReference type="HOGENOM" id="CLU_051542_0_1_1"/>
<keyword evidence="3" id="KW-0949">S-adenosyl-L-methionine</keyword>
<evidence type="ECO:0000256" key="4">
    <source>
        <dbReference type="ARBA" id="ARBA00038314"/>
    </source>
</evidence>
<protein>
    <recommendedName>
        <fullName evidence="7">Methyltransferase domain-containing protein</fullName>
    </recommendedName>
</protein>
<dbReference type="STRING" id="913774.A0A0C3E360"/>
<keyword evidence="6" id="KW-1185">Reference proteome</keyword>
<dbReference type="Proteomes" id="UP000054321">
    <property type="component" value="Unassembled WGS sequence"/>
</dbReference>
<keyword evidence="2" id="KW-0808">Transferase</keyword>
<dbReference type="PANTHER" id="PTHR35897">
    <property type="entry name" value="METHYLTRANSFERASE AUSD"/>
    <property type="match status" value="1"/>
</dbReference>
<evidence type="ECO:0000313" key="5">
    <source>
        <dbReference type="EMBL" id="KIN08783.1"/>
    </source>
</evidence>